<dbReference type="OrthoDB" id="10426197at2759"/>
<dbReference type="Proteomes" id="UP000176998">
    <property type="component" value="Unassembled WGS sequence"/>
</dbReference>
<gene>
    <name evidence="1" type="ORF">CORC01_09918</name>
</gene>
<dbReference type="AlphaFoldDB" id="A0A1G4B098"/>
<organism evidence="1 2">
    <name type="scientific">Colletotrichum orchidophilum</name>
    <dbReference type="NCBI Taxonomy" id="1209926"/>
    <lineage>
        <taxon>Eukaryota</taxon>
        <taxon>Fungi</taxon>
        <taxon>Dikarya</taxon>
        <taxon>Ascomycota</taxon>
        <taxon>Pezizomycotina</taxon>
        <taxon>Sordariomycetes</taxon>
        <taxon>Hypocreomycetidae</taxon>
        <taxon>Glomerellales</taxon>
        <taxon>Glomerellaceae</taxon>
        <taxon>Colletotrichum</taxon>
    </lineage>
</organism>
<dbReference type="RefSeq" id="XP_022471973.1">
    <property type="nucleotide sequence ID" value="XM_022621547.1"/>
</dbReference>
<dbReference type="EMBL" id="MJBS01000093">
    <property type="protein sequence ID" value="OHE94811.1"/>
    <property type="molecule type" value="Genomic_DNA"/>
</dbReference>
<accession>A0A1G4B098</accession>
<name>A0A1G4B098_9PEZI</name>
<proteinExistence type="predicted"/>
<comment type="caution">
    <text evidence="1">The sequence shown here is derived from an EMBL/GenBank/DDBJ whole genome shotgun (WGS) entry which is preliminary data.</text>
</comment>
<dbReference type="GeneID" id="34563057"/>
<protein>
    <submittedName>
        <fullName evidence="1">Uncharacterized protein</fullName>
    </submittedName>
</protein>
<evidence type="ECO:0000313" key="1">
    <source>
        <dbReference type="EMBL" id="OHE94811.1"/>
    </source>
</evidence>
<reference evidence="1 2" key="1">
    <citation type="submission" date="2016-09" db="EMBL/GenBank/DDBJ databases">
        <authorList>
            <person name="Capua I."/>
            <person name="De Benedictis P."/>
            <person name="Joannis T."/>
            <person name="Lombin L.H."/>
            <person name="Cattoli G."/>
        </authorList>
    </citation>
    <scope>NUCLEOTIDE SEQUENCE [LARGE SCALE GENOMIC DNA]</scope>
    <source>
        <strain evidence="1 2">IMI 309357</strain>
    </source>
</reference>
<evidence type="ECO:0000313" key="2">
    <source>
        <dbReference type="Proteomes" id="UP000176998"/>
    </source>
</evidence>
<sequence>MAFQPPFRSNPETHLDTAFPLAATFYSPHTSPRSPSFDALGADWSRRLETRRGIDFHLPLRDIVRATAHITKRSLRKGSFVSVRASRRWSRSSPPNRKLCRRPLSTALTSGKASGASFAPDFPPSVWLMARSRCSGDRPVGSGAVAHINPVGRFGDFRSLTLPR</sequence>
<keyword evidence="2" id="KW-1185">Reference proteome</keyword>